<evidence type="ECO:0000256" key="2">
    <source>
        <dbReference type="SAM" id="Phobius"/>
    </source>
</evidence>
<dbReference type="InterPro" id="IPR050855">
    <property type="entry name" value="NDM-1-like"/>
</dbReference>
<reference evidence="5" key="1">
    <citation type="journal article" date="2019" name="Int. J. Syst. Evol. Microbiol.">
        <title>The Global Catalogue of Microorganisms (GCM) 10K type strain sequencing project: providing services to taxonomists for standard genome sequencing and annotation.</title>
        <authorList>
            <consortium name="The Broad Institute Genomics Platform"/>
            <consortium name="The Broad Institute Genome Sequencing Center for Infectious Disease"/>
            <person name="Wu L."/>
            <person name="Ma J."/>
        </authorList>
    </citation>
    <scope>NUCLEOTIDE SEQUENCE [LARGE SCALE GENOMIC DNA]</scope>
    <source>
        <strain evidence="5">NBRC 111980</strain>
    </source>
</reference>
<keyword evidence="2" id="KW-0472">Membrane</keyword>
<gene>
    <name evidence="4" type="ORF">GCM10007901_30260</name>
</gene>
<sequence length="325" mass="36532">MFLCALSMILIGQSIHADPIPGSLDMHWSPGAPDCKQMSQPTLQVHRYDEHTYILRENPCATYEAPFMYLLIGSNRALLIDTGDVAEPKQVPLAQTVMDLLPADGASKLPLLVVHTHGHLDHRRGDAQFQSLPHVQVVQTDLEHVKQYFGLNNWPHGMAHIDLGDRVIDVLPTPGHYPSHLSFYDRNTDLFFSGDFFMPGRLIIDNAADDLASAQRVADFVKDRPVTAVLGGHIELNAQGDTFDFGSTYHPNEHVLPLSKQDLLALPARIAKYNGFYTQDGMYIMFNQFRVLGAQLAAFIVVLATIITLLWRYLRRRKQLRLARA</sequence>
<evidence type="ECO:0000313" key="5">
    <source>
        <dbReference type="Proteomes" id="UP001156670"/>
    </source>
</evidence>
<dbReference type="EMBL" id="BSOB01000029">
    <property type="protein sequence ID" value="GLQ94075.1"/>
    <property type="molecule type" value="Genomic_DNA"/>
</dbReference>
<organism evidence="4 5">
    <name type="scientific">Dyella acidisoli</name>
    <dbReference type="NCBI Taxonomy" id="1867834"/>
    <lineage>
        <taxon>Bacteria</taxon>
        <taxon>Pseudomonadati</taxon>
        <taxon>Pseudomonadota</taxon>
        <taxon>Gammaproteobacteria</taxon>
        <taxon>Lysobacterales</taxon>
        <taxon>Rhodanobacteraceae</taxon>
        <taxon>Dyella</taxon>
    </lineage>
</organism>
<comment type="caution">
    <text evidence="4">The sequence shown here is derived from an EMBL/GenBank/DDBJ whole genome shotgun (WGS) entry which is preliminary data.</text>
</comment>
<dbReference type="SUPFAM" id="SSF56281">
    <property type="entry name" value="Metallo-hydrolase/oxidoreductase"/>
    <property type="match status" value="1"/>
</dbReference>
<dbReference type="PANTHER" id="PTHR42951">
    <property type="entry name" value="METALLO-BETA-LACTAMASE DOMAIN-CONTAINING"/>
    <property type="match status" value="1"/>
</dbReference>
<dbReference type="InterPro" id="IPR001279">
    <property type="entry name" value="Metallo-B-lactamas"/>
</dbReference>
<accession>A0ABQ5XQP8</accession>
<keyword evidence="5" id="KW-1185">Reference proteome</keyword>
<keyword evidence="2" id="KW-0812">Transmembrane</keyword>
<protein>
    <recommendedName>
        <fullName evidence="3">Metallo-beta-lactamase domain-containing protein</fullName>
    </recommendedName>
</protein>
<dbReference type="SMART" id="SM00849">
    <property type="entry name" value="Lactamase_B"/>
    <property type="match status" value="1"/>
</dbReference>
<evidence type="ECO:0000259" key="3">
    <source>
        <dbReference type="SMART" id="SM00849"/>
    </source>
</evidence>
<name>A0ABQ5XQP8_9GAMM</name>
<feature type="transmembrane region" description="Helical" evidence="2">
    <location>
        <begin position="292"/>
        <end position="314"/>
    </location>
</feature>
<comment type="similarity">
    <text evidence="1">Belongs to the metallo-beta-lactamase superfamily. Class-B beta-lactamase family.</text>
</comment>
<dbReference type="PANTHER" id="PTHR42951:SF4">
    <property type="entry name" value="ACYL-COENZYME A THIOESTERASE MBLAC2"/>
    <property type="match status" value="1"/>
</dbReference>
<dbReference type="Gene3D" id="3.60.15.10">
    <property type="entry name" value="Ribonuclease Z/Hydroxyacylglutathione hydrolase-like"/>
    <property type="match status" value="1"/>
</dbReference>
<evidence type="ECO:0000313" key="4">
    <source>
        <dbReference type="EMBL" id="GLQ94075.1"/>
    </source>
</evidence>
<proteinExistence type="inferred from homology"/>
<evidence type="ECO:0000256" key="1">
    <source>
        <dbReference type="ARBA" id="ARBA00005250"/>
    </source>
</evidence>
<dbReference type="InterPro" id="IPR036866">
    <property type="entry name" value="RibonucZ/Hydroxyglut_hydro"/>
</dbReference>
<keyword evidence="2" id="KW-1133">Transmembrane helix</keyword>
<feature type="domain" description="Metallo-beta-lactamase" evidence="3">
    <location>
        <begin position="65"/>
        <end position="233"/>
    </location>
</feature>
<dbReference type="Proteomes" id="UP001156670">
    <property type="component" value="Unassembled WGS sequence"/>
</dbReference>
<dbReference type="Pfam" id="PF00753">
    <property type="entry name" value="Lactamase_B"/>
    <property type="match status" value="1"/>
</dbReference>